<dbReference type="GO" id="GO:0051536">
    <property type="term" value="F:iron-sulfur cluster binding"/>
    <property type="evidence" value="ECO:0007669"/>
    <property type="project" value="UniProtKB-KW"/>
</dbReference>
<dbReference type="EMBL" id="AECZ01000010">
    <property type="protein sequence ID" value="EFL51443.1"/>
    <property type="molecule type" value="Genomic_DNA"/>
</dbReference>
<evidence type="ECO:0000259" key="4">
    <source>
        <dbReference type="PROSITE" id="PS51379"/>
    </source>
</evidence>
<reference evidence="5 6" key="1">
    <citation type="submission" date="2010-08" db="EMBL/GenBank/DDBJ databases">
        <title>The draft genome of Desulfovibrio fructosovorans JJ.</title>
        <authorList>
            <consortium name="US DOE Joint Genome Institute (JGI-PGF)"/>
            <person name="Lucas S."/>
            <person name="Copeland A."/>
            <person name="Lapidus A."/>
            <person name="Cheng J.-F."/>
            <person name="Bruce D."/>
            <person name="Goodwin L."/>
            <person name="Pitluck S."/>
            <person name="Land M.L."/>
            <person name="Hauser L."/>
            <person name="Chang Y.-J."/>
            <person name="Jeffries C."/>
            <person name="Wall J.D."/>
            <person name="Stahl D.A."/>
            <person name="Arkin A.P."/>
            <person name="Dehal P."/>
            <person name="Stolyar S.M."/>
            <person name="Hazen T.C."/>
            <person name="Woyke T.J."/>
        </authorList>
    </citation>
    <scope>NUCLEOTIDE SEQUENCE [LARGE SCALE GENOMIC DNA]</scope>
    <source>
        <strain evidence="5 6">JJ</strain>
    </source>
</reference>
<dbReference type="PROSITE" id="PS51379">
    <property type="entry name" value="4FE4S_FER_2"/>
    <property type="match status" value="1"/>
</dbReference>
<dbReference type="OrthoDB" id="9773828at2"/>
<dbReference type="AlphaFoldDB" id="E1JW83"/>
<evidence type="ECO:0000313" key="5">
    <source>
        <dbReference type="EMBL" id="EFL51443.1"/>
    </source>
</evidence>
<dbReference type="Proteomes" id="UP000006250">
    <property type="component" value="Unassembled WGS sequence"/>
</dbReference>
<evidence type="ECO:0000256" key="3">
    <source>
        <dbReference type="ARBA" id="ARBA00023014"/>
    </source>
</evidence>
<dbReference type="eggNOG" id="COG1035">
    <property type="taxonomic scope" value="Bacteria"/>
</dbReference>
<sequence>MSTTMKIEVPGEGPTAALRGVLAKLLDVPDVAAVFTLRHTPGGAAMPALVTDPELLAEADPLAPAFPLNAATILARLTRGGTEGTIAAVLRPCEIRAFVELVKLNQGNLENVLLLSVDCPGAFNNTDYRDYVALNGVKEVGRTFVRRMLSTDAAATDDGLEVARACQVCEHPVAAAADGAIGLFGNDPEKVMLVVPQTAKGMGLLRRLDLPAADEALTANREAALANLLRERMVRRDAMFAETGAAVAGLEKLGAYLAGCVNCYNCRVACPVCYCRECVFVTDVFDHSPWEYLNWAKRKGALKLPADTLFYHMTRLAHMSLACVGCGQCSNACPSGVPVMELFRTVAAGAQAAFGYEAGRSPEEAPPLSLFQEKEFAEVTAGAQ</sequence>
<dbReference type="GO" id="GO:0046872">
    <property type="term" value="F:metal ion binding"/>
    <property type="evidence" value="ECO:0007669"/>
    <property type="project" value="UniProtKB-KW"/>
</dbReference>
<keyword evidence="5" id="KW-0560">Oxidoreductase</keyword>
<keyword evidence="1" id="KW-0479">Metal-binding</keyword>
<keyword evidence="2" id="KW-0408">Iron</keyword>
<dbReference type="InterPro" id="IPR007525">
    <property type="entry name" value="FrhB_FdhB_C"/>
</dbReference>
<evidence type="ECO:0000256" key="1">
    <source>
        <dbReference type="ARBA" id="ARBA00022723"/>
    </source>
</evidence>
<feature type="domain" description="4Fe-4S ferredoxin-type" evidence="4">
    <location>
        <begin position="314"/>
        <end position="343"/>
    </location>
</feature>
<keyword evidence="3" id="KW-0411">Iron-sulfur</keyword>
<dbReference type="SUPFAM" id="SSF46548">
    <property type="entry name" value="alpha-helical ferredoxin"/>
    <property type="match status" value="1"/>
</dbReference>
<dbReference type="Pfam" id="PF04432">
    <property type="entry name" value="FrhB_FdhB_C"/>
    <property type="match status" value="1"/>
</dbReference>
<dbReference type="EC" id="1.2.1.2" evidence="5"/>
<evidence type="ECO:0000256" key="2">
    <source>
        <dbReference type="ARBA" id="ARBA00023004"/>
    </source>
</evidence>
<dbReference type="GO" id="GO:0016491">
    <property type="term" value="F:oxidoreductase activity"/>
    <property type="evidence" value="ECO:0007669"/>
    <property type="project" value="UniProtKB-KW"/>
</dbReference>
<protein>
    <submittedName>
        <fullName evidence="5">Formate dehydrogenase</fullName>
        <ecNumber evidence="5">1.2.1.2</ecNumber>
    </submittedName>
</protein>
<proteinExistence type="predicted"/>
<dbReference type="PROSITE" id="PS00198">
    <property type="entry name" value="4FE4S_FER_1"/>
    <property type="match status" value="1"/>
</dbReference>
<name>E1JW83_SOLFR</name>
<evidence type="ECO:0000313" key="6">
    <source>
        <dbReference type="Proteomes" id="UP000006250"/>
    </source>
</evidence>
<dbReference type="eggNOG" id="COG1152">
    <property type="taxonomic scope" value="Bacteria"/>
</dbReference>
<accession>E1JW83</accession>
<dbReference type="RefSeq" id="WP_005993261.1">
    <property type="nucleotide sequence ID" value="NZ_AECZ01000010.1"/>
</dbReference>
<keyword evidence="6" id="KW-1185">Reference proteome</keyword>
<comment type="caution">
    <text evidence="5">The sequence shown here is derived from an EMBL/GenBank/DDBJ whole genome shotgun (WGS) entry which is preliminary data.</text>
</comment>
<gene>
    <name evidence="5" type="ORF">DesfrDRAFT_1882</name>
</gene>
<organism evidence="5 6">
    <name type="scientific">Solidesulfovibrio fructosivorans JJ]</name>
    <dbReference type="NCBI Taxonomy" id="596151"/>
    <lineage>
        <taxon>Bacteria</taxon>
        <taxon>Pseudomonadati</taxon>
        <taxon>Thermodesulfobacteriota</taxon>
        <taxon>Desulfovibrionia</taxon>
        <taxon>Desulfovibrionales</taxon>
        <taxon>Desulfovibrionaceae</taxon>
        <taxon>Solidesulfovibrio</taxon>
    </lineage>
</organism>
<dbReference type="InterPro" id="IPR017900">
    <property type="entry name" value="4Fe4S_Fe_S_CS"/>
</dbReference>
<dbReference type="Gene3D" id="3.30.70.20">
    <property type="match status" value="1"/>
</dbReference>
<dbReference type="STRING" id="596151.DesfrDRAFT_1882"/>
<dbReference type="InterPro" id="IPR017896">
    <property type="entry name" value="4Fe4S_Fe-S-bd"/>
</dbReference>